<dbReference type="PANTHER" id="PTHR30363">
    <property type="entry name" value="HTH-TYPE TRANSCRIPTIONAL REGULATOR SRLR-RELATED"/>
    <property type="match status" value="1"/>
</dbReference>
<proteinExistence type="predicted"/>
<gene>
    <name evidence="2" type="ORF">FC23_GL000919</name>
</gene>
<dbReference type="Proteomes" id="UP000051931">
    <property type="component" value="Unassembled WGS sequence"/>
</dbReference>
<protein>
    <submittedName>
        <fullName evidence="2">Lactose transport regulator</fullName>
    </submittedName>
</protein>
<comment type="caution">
    <text evidence="2">The sequence shown here is derived from an EMBL/GenBank/DDBJ whole genome shotgun (WGS) entry which is preliminary data.</text>
</comment>
<accession>A0A0R1SAD6</accession>
<evidence type="ECO:0000313" key="3">
    <source>
        <dbReference type="Proteomes" id="UP000051931"/>
    </source>
</evidence>
<dbReference type="Pfam" id="PF00455">
    <property type="entry name" value="DeoRC"/>
    <property type="match status" value="1"/>
</dbReference>
<dbReference type="InterPro" id="IPR050313">
    <property type="entry name" value="Carb_Metab_HTH_regulators"/>
</dbReference>
<sequence length="209" mass="22867">MDQLGLLHRVHGGAQAINPESDIAQHIRFTINVEQKRKIAEFAVKNFVKANSYIFLDAGTTIYEMVPFLKDIHNLTVVTNSLDTAVELLKLDISTRLLGGKLKKATHAIIGETALVQLKELHFNASFIGANGLNKNGTFTTPDPAEAAIKKAEIIQADSSYILMDSSKIATNNFASFADVNEATLIIDSLSTNQKEKLPQGLIYKEANV</sequence>
<dbReference type="SMART" id="SM01134">
    <property type="entry name" value="DeoRC"/>
    <property type="match status" value="1"/>
</dbReference>
<organism evidence="2 3">
    <name type="scientific">Lactobacillus psittaci DSM 15354</name>
    <dbReference type="NCBI Taxonomy" id="1122152"/>
    <lineage>
        <taxon>Bacteria</taxon>
        <taxon>Bacillati</taxon>
        <taxon>Bacillota</taxon>
        <taxon>Bacilli</taxon>
        <taxon>Lactobacillales</taxon>
        <taxon>Lactobacillaceae</taxon>
        <taxon>Lactobacillus</taxon>
    </lineage>
</organism>
<dbReference type="Gene3D" id="3.40.50.1360">
    <property type="match status" value="1"/>
</dbReference>
<dbReference type="InterPro" id="IPR014036">
    <property type="entry name" value="DeoR-like_C"/>
</dbReference>
<feature type="domain" description="DeoR-like transcriptional repressor C-terminal sensor" evidence="1">
    <location>
        <begin position="32"/>
        <end position="187"/>
    </location>
</feature>
<keyword evidence="3" id="KW-1185">Reference proteome</keyword>
<evidence type="ECO:0000259" key="1">
    <source>
        <dbReference type="Pfam" id="PF00455"/>
    </source>
</evidence>
<dbReference type="InterPro" id="IPR037171">
    <property type="entry name" value="NagB/RpiA_transferase-like"/>
</dbReference>
<reference evidence="2 3" key="1">
    <citation type="journal article" date="2015" name="Genome Announc.">
        <title>Expanding the biotechnology potential of lactobacilli through comparative genomics of 213 strains and associated genera.</title>
        <authorList>
            <person name="Sun Z."/>
            <person name="Harris H.M."/>
            <person name="McCann A."/>
            <person name="Guo C."/>
            <person name="Argimon S."/>
            <person name="Zhang W."/>
            <person name="Yang X."/>
            <person name="Jeffery I.B."/>
            <person name="Cooney J.C."/>
            <person name="Kagawa T.F."/>
            <person name="Liu W."/>
            <person name="Song Y."/>
            <person name="Salvetti E."/>
            <person name="Wrobel A."/>
            <person name="Rasinkangas P."/>
            <person name="Parkhill J."/>
            <person name="Rea M.C."/>
            <person name="O'Sullivan O."/>
            <person name="Ritari J."/>
            <person name="Douillard F.P."/>
            <person name="Paul Ross R."/>
            <person name="Yang R."/>
            <person name="Briner A.E."/>
            <person name="Felis G.E."/>
            <person name="de Vos W.M."/>
            <person name="Barrangou R."/>
            <person name="Klaenhammer T.R."/>
            <person name="Caufield P.W."/>
            <person name="Cui Y."/>
            <person name="Zhang H."/>
            <person name="O'Toole P.W."/>
        </authorList>
    </citation>
    <scope>NUCLEOTIDE SEQUENCE [LARGE SCALE GENOMIC DNA]</scope>
    <source>
        <strain evidence="2 3">DSM 15354</strain>
    </source>
</reference>
<dbReference type="eggNOG" id="COG1349">
    <property type="taxonomic scope" value="Bacteria"/>
</dbReference>
<evidence type="ECO:0000313" key="2">
    <source>
        <dbReference type="EMBL" id="KRL63349.1"/>
    </source>
</evidence>
<dbReference type="EMBL" id="AZFB01000004">
    <property type="protein sequence ID" value="KRL63349.1"/>
    <property type="molecule type" value="Genomic_DNA"/>
</dbReference>
<dbReference type="AlphaFoldDB" id="A0A0R1SAD6"/>
<name>A0A0R1SAD6_9LACO</name>
<dbReference type="PATRIC" id="fig|1122152.4.peg.943"/>
<dbReference type="STRING" id="1122152.GCA_000425905_00998"/>
<dbReference type="PANTHER" id="PTHR30363:SF56">
    <property type="entry name" value="TRANSCRIPTIONAL REGULATOR, DEOR FAMILY"/>
    <property type="match status" value="1"/>
</dbReference>
<dbReference type="SUPFAM" id="SSF100950">
    <property type="entry name" value="NagB/RpiA/CoA transferase-like"/>
    <property type="match status" value="1"/>
</dbReference>